<dbReference type="AlphaFoldDB" id="A0A1S1NET3"/>
<keyword evidence="4" id="KW-1185">Reference proteome</keyword>
<keyword evidence="2" id="KW-0472">Membrane</keyword>
<protein>
    <submittedName>
        <fullName evidence="3">Uncharacterized protein</fullName>
    </submittedName>
</protein>
<keyword evidence="1" id="KW-0175">Coiled coil</keyword>
<comment type="caution">
    <text evidence="3">The sequence shown here is derived from an EMBL/GenBank/DDBJ whole genome shotgun (WGS) entry which is preliminary data.</text>
</comment>
<evidence type="ECO:0000256" key="2">
    <source>
        <dbReference type="SAM" id="Phobius"/>
    </source>
</evidence>
<dbReference type="EMBL" id="MLQM01000176">
    <property type="protein sequence ID" value="OHU96893.1"/>
    <property type="molecule type" value="Genomic_DNA"/>
</dbReference>
<evidence type="ECO:0000313" key="4">
    <source>
        <dbReference type="Proteomes" id="UP000179734"/>
    </source>
</evidence>
<accession>A0A1S1NET3</accession>
<keyword evidence="2" id="KW-1133">Transmembrane helix</keyword>
<sequence>MQIAGAYGTALGAIFTALGVLAALWAAFYWEPKKAREDRTERNKQAAEDRRRYEDQMAALLRAEDDRVAAQARKIVPTIFPADVLGENLWTVKVSNTSNGVVTNLAVSVTAVDADGNEIPNGCRQANREINVGESFGRIVREALSGSIGGALSSQLGNLGGMGGYGNTGGFQRVGPNPNQMGDMIAQRLSPEVSARFREALLGQMVSEWMTTLTPEQFAVMAFRTTAPDARLRVVLEFEDEAGYRWRRPDDGQPRKIDS</sequence>
<dbReference type="Proteomes" id="UP000179734">
    <property type="component" value="Unassembled WGS sequence"/>
</dbReference>
<gene>
    <name evidence="3" type="ORF">BKN37_22595</name>
</gene>
<organism evidence="3 4">
    <name type="scientific">Mycobacterium talmoniae</name>
    <dbReference type="NCBI Taxonomy" id="1858794"/>
    <lineage>
        <taxon>Bacteria</taxon>
        <taxon>Bacillati</taxon>
        <taxon>Actinomycetota</taxon>
        <taxon>Actinomycetes</taxon>
        <taxon>Mycobacteriales</taxon>
        <taxon>Mycobacteriaceae</taxon>
        <taxon>Mycobacterium</taxon>
    </lineage>
</organism>
<evidence type="ECO:0000256" key="1">
    <source>
        <dbReference type="SAM" id="Coils"/>
    </source>
</evidence>
<evidence type="ECO:0000313" key="3">
    <source>
        <dbReference type="EMBL" id="OHU96893.1"/>
    </source>
</evidence>
<feature type="coiled-coil region" evidence="1">
    <location>
        <begin position="36"/>
        <end position="63"/>
    </location>
</feature>
<reference evidence="3 4" key="1">
    <citation type="submission" date="2016-10" db="EMBL/GenBank/DDBJ databases">
        <title>Genome sequence of Mycobacterium talmonii.</title>
        <authorList>
            <person name="Greninger A.L."/>
            <person name="Elliott B."/>
            <person name="Vasireddy S."/>
            <person name="Vasireddy R."/>
        </authorList>
    </citation>
    <scope>NUCLEOTIDE SEQUENCE [LARGE SCALE GENOMIC DNA]</scope>
    <source>
        <strain evidence="4">NE-TNMC-100812</strain>
    </source>
</reference>
<proteinExistence type="predicted"/>
<name>A0A1S1NET3_9MYCO</name>
<keyword evidence="2" id="KW-0812">Transmembrane</keyword>
<feature type="transmembrane region" description="Helical" evidence="2">
    <location>
        <begin position="6"/>
        <end position="30"/>
    </location>
</feature>